<sequence length="74" mass="8446">MPLLVHSRQQFKDSLIGPARPVFRRTPFIRLQTPAKVIHPPGIRPPKGLATTLNQAKLVDFMHIAKMKLQKVRL</sequence>
<name>A0A914HV32_GLORO</name>
<evidence type="ECO:0000313" key="2">
    <source>
        <dbReference type="WBParaSite" id="Gr19_v10_g4258.t1"/>
    </source>
</evidence>
<proteinExistence type="predicted"/>
<accession>A0A914HV32</accession>
<protein>
    <submittedName>
        <fullName evidence="2">Uncharacterized protein</fullName>
    </submittedName>
</protein>
<organism evidence="1 2">
    <name type="scientific">Globodera rostochiensis</name>
    <name type="common">Golden nematode worm</name>
    <name type="synonym">Heterodera rostochiensis</name>
    <dbReference type="NCBI Taxonomy" id="31243"/>
    <lineage>
        <taxon>Eukaryota</taxon>
        <taxon>Metazoa</taxon>
        <taxon>Ecdysozoa</taxon>
        <taxon>Nematoda</taxon>
        <taxon>Chromadorea</taxon>
        <taxon>Rhabditida</taxon>
        <taxon>Tylenchina</taxon>
        <taxon>Tylenchomorpha</taxon>
        <taxon>Tylenchoidea</taxon>
        <taxon>Heteroderidae</taxon>
        <taxon>Heteroderinae</taxon>
        <taxon>Globodera</taxon>
    </lineage>
</organism>
<reference evidence="2" key="1">
    <citation type="submission" date="2022-11" db="UniProtKB">
        <authorList>
            <consortium name="WormBaseParasite"/>
        </authorList>
    </citation>
    <scope>IDENTIFICATION</scope>
</reference>
<dbReference type="Proteomes" id="UP000887572">
    <property type="component" value="Unplaced"/>
</dbReference>
<evidence type="ECO:0000313" key="1">
    <source>
        <dbReference type="Proteomes" id="UP000887572"/>
    </source>
</evidence>
<keyword evidence="1" id="KW-1185">Reference proteome</keyword>
<dbReference type="WBParaSite" id="Gr19_v10_g4258.t1">
    <property type="protein sequence ID" value="Gr19_v10_g4258.t1"/>
    <property type="gene ID" value="Gr19_v10_g4258"/>
</dbReference>
<dbReference type="AlphaFoldDB" id="A0A914HV32"/>